<keyword evidence="3" id="KW-1185">Reference proteome</keyword>
<dbReference type="EnsemblMetazoa" id="AFAF004171-RA">
    <property type="protein sequence ID" value="AFAF004171-PA"/>
    <property type="gene ID" value="AFAF004171"/>
</dbReference>
<accession>A0A182Q6R6</accession>
<reference evidence="2" key="2">
    <citation type="submission" date="2020-05" db="UniProtKB">
        <authorList>
            <consortium name="EnsemblMetazoa"/>
        </authorList>
    </citation>
    <scope>IDENTIFICATION</scope>
    <source>
        <strain evidence="2">FAR1</strain>
    </source>
</reference>
<dbReference type="VEuPathDB" id="VectorBase:AFAF004171"/>
<feature type="transmembrane region" description="Helical" evidence="1">
    <location>
        <begin position="136"/>
        <end position="158"/>
    </location>
</feature>
<dbReference type="Proteomes" id="UP000075886">
    <property type="component" value="Unassembled WGS sequence"/>
</dbReference>
<evidence type="ECO:0000313" key="2">
    <source>
        <dbReference type="EnsemblMetazoa" id="AFAF004171-PA"/>
    </source>
</evidence>
<evidence type="ECO:0000256" key="1">
    <source>
        <dbReference type="SAM" id="Phobius"/>
    </source>
</evidence>
<feature type="transmembrane region" description="Helical" evidence="1">
    <location>
        <begin position="62"/>
        <end position="81"/>
    </location>
</feature>
<reference evidence="3" key="1">
    <citation type="submission" date="2014-01" db="EMBL/GenBank/DDBJ databases">
        <title>The Genome Sequence of Anopheles farauti FAR1 (V2).</title>
        <authorList>
            <consortium name="The Broad Institute Genomics Platform"/>
            <person name="Neafsey D.E."/>
            <person name="Besansky N."/>
            <person name="Howell P."/>
            <person name="Walton C."/>
            <person name="Young S.K."/>
            <person name="Zeng Q."/>
            <person name="Gargeya S."/>
            <person name="Fitzgerald M."/>
            <person name="Haas B."/>
            <person name="Abouelleil A."/>
            <person name="Allen A.W."/>
            <person name="Alvarado L."/>
            <person name="Arachchi H.M."/>
            <person name="Berlin A.M."/>
            <person name="Chapman S.B."/>
            <person name="Gainer-Dewar J."/>
            <person name="Goldberg J."/>
            <person name="Griggs A."/>
            <person name="Gujja S."/>
            <person name="Hansen M."/>
            <person name="Howarth C."/>
            <person name="Imamovic A."/>
            <person name="Ireland A."/>
            <person name="Larimer J."/>
            <person name="McCowan C."/>
            <person name="Murphy C."/>
            <person name="Pearson M."/>
            <person name="Poon T.W."/>
            <person name="Priest M."/>
            <person name="Roberts A."/>
            <person name="Saif S."/>
            <person name="Shea T."/>
            <person name="Sisk P."/>
            <person name="Sykes S."/>
            <person name="Wortman J."/>
            <person name="Nusbaum C."/>
            <person name="Birren B."/>
        </authorList>
    </citation>
    <scope>NUCLEOTIDE SEQUENCE [LARGE SCALE GENOMIC DNA]</scope>
    <source>
        <strain evidence="3">FAR1</strain>
    </source>
</reference>
<keyword evidence="1" id="KW-0472">Membrane</keyword>
<sequence>MTSAIGSSFGVVLLQRLIVRSNFRYGCKFTQRCKPTGRAGVGLRRCIDTLRAHTILSQMHDYFVFTMLLLLCCAGGVGRWFTFYLPLDGLLCLATCLLFGRTLHKMHSDGIRNMRSFGLSGGKGTRRDVISASGKIGISGIVFWLNFISCDLIAASFFSCCIRRAFILAAEIGSNGPASDEVARVSREVESSPVMYDVRSKFAASSSSSSRSSASASWLAAFPAGNVMAAFNGLRSQTNDSKSSKLRLVERRTPFAVCTGVLLPPDGDCGIENDCRWLAVLHTGGVVMMTMIDD</sequence>
<protein>
    <submittedName>
        <fullName evidence="2">Uncharacterized protein</fullName>
    </submittedName>
</protein>
<evidence type="ECO:0000313" key="3">
    <source>
        <dbReference type="Proteomes" id="UP000075886"/>
    </source>
</evidence>
<organism evidence="2 3">
    <name type="scientific">Anopheles farauti</name>
    <dbReference type="NCBI Taxonomy" id="69004"/>
    <lineage>
        <taxon>Eukaryota</taxon>
        <taxon>Metazoa</taxon>
        <taxon>Ecdysozoa</taxon>
        <taxon>Arthropoda</taxon>
        <taxon>Hexapoda</taxon>
        <taxon>Insecta</taxon>
        <taxon>Pterygota</taxon>
        <taxon>Neoptera</taxon>
        <taxon>Endopterygota</taxon>
        <taxon>Diptera</taxon>
        <taxon>Nematocera</taxon>
        <taxon>Culicoidea</taxon>
        <taxon>Culicidae</taxon>
        <taxon>Anophelinae</taxon>
        <taxon>Anopheles</taxon>
    </lineage>
</organism>
<proteinExistence type="predicted"/>
<name>A0A182Q6R6_9DIPT</name>
<dbReference type="EMBL" id="AXCN02000334">
    <property type="status" value="NOT_ANNOTATED_CDS"/>
    <property type="molecule type" value="Genomic_DNA"/>
</dbReference>
<keyword evidence="1" id="KW-1133">Transmembrane helix</keyword>
<dbReference type="AlphaFoldDB" id="A0A182Q6R6"/>
<keyword evidence="1" id="KW-0812">Transmembrane</keyword>